<organism evidence="1">
    <name type="scientific">marine sediment metagenome</name>
    <dbReference type="NCBI Taxonomy" id="412755"/>
    <lineage>
        <taxon>unclassified sequences</taxon>
        <taxon>metagenomes</taxon>
        <taxon>ecological metagenomes</taxon>
    </lineage>
</organism>
<evidence type="ECO:0000313" key="1">
    <source>
        <dbReference type="EMBL" id="KKK64820.1"/>
    </source>
</evidence>
<accession>A0A0F8XUA7</accession>
<feature type="non-terminal residue" evidence="1">
    <location>
        <position position="1"/>
    </location>
</feature>
<sequence length="29" mass="3361">PTTQEFPEVAERHGQWHEGLVDLEKSLRA</sequence>
<name>A0A0F8XUA7_9ZZZZ</name>
<gene>
    <name evidence="1" type="ORF">LCGC14_2980370</name>
</gene>
<dbReference type="AlphaFoldDB" id="A0A0F8XUA7"/>
<protein>
    <submittedName>
        <fullName evidence="1">Uncharacterized protein</fullName>
    </submittedName>
</protein>
<dbReference type="EMBL" id="LAZR01060848">
    <property type="protein sequence ID" value="KKK64820.1"/>
    <property type="molecule type" value="Genomic_DNA"/>
</dbReference>
<proteinExistence type="predicted"/>
<comment type="caution">
    <text evidence="1">The sequence shown here is derived from an EMBL/GenBank/DDBJ whole genome shotgun (WGS) entry which is preliminary data.</text>
</comment>
<reference evidence="1" key="1">
    <citation type="journal article" date="2015" name="Nature">
        <title>Complex archaea that bridge the gap between prokaryotes and eukaryotes.</title>
        <authorList>
            <person name="Spang A."/>
            <person name="Saw J.H."/>
            <person name="Jorgensen S.L."/>
            <person name="Zaremba-Niedzwiedzka K."/>
            <person name="Martijn J."/>
            <person name="Lind A.E."/>
            <person name="van Eijk R."/>
            <person name="Schleper C."/>
            <person name="Guy L."/>
            <person name="Ettema T.J."/>
        </authorList>
    </citation>
    <scope>NUCLEOTIDE SEQUENCE</scope>
</reference>